<dbReference type="AlphaFoldDB" id="A0A229UGP6"/>
<keyword evidence="4" id="KW-0812">Transmembrane</keyword>
<reference evidence="5 6" key="1">
    <citation type="submission" date="2017-07" db="EMBL/GenBank/DDBJ databases">
        <title>Genome sequencing and assembly of Paenibacillus rigui.</title>
        <authorList>
            <person name="Mayilraj S."/>
        </authorList>
    </citation>
    <scope>NUCLEOTIDE SEQUENCE [LARGE SCALE GENOMIC DNA]</scope>
    <source>
        <strain evidence="5 6">JCM 16352</strain>
    </source>
</reference>
<feature type="transmembrane region" description="Helical" evidence="4">
    <location>
        <begin position="6"/>
        <end position="33"/>
    </location>
</feature>
<dbReference type="Gene3D" id="3.90.550.10">
    <property type="entry name" value="Spore Coat Polysaccharide Biosynthesis Protein SpsA, Chain A"/>
    <property type="match status" value="1"/>
</dbReference>
<evidence type="ECO:0000313" key="5">
    <source>
        <dbReference type="EMBL" id="OXM82563.1"/>
    </source>
</evidence>
<feature type="transmembrane region" description="Helical" evidence="4">
    <location>
        <begin position="310"/>
        <end position="329"/>
    </location>
</feature>
<evidence type="ECO:0000256" key="3">
    <source>
        <dbReference type="ARBA" id="ARBA00022679"/>
    </source>
</evidence>
<organism evidence="5 6">
    <name type="scientific">Paenibacillus rigui</name>
    <dbReference type="NCBI Taxonomy" id="554312"/>
    <lineage>
        <taxon>Bacteria</taxon>
        <taxon>Bacillati</taxon>
        <taxon>Bacillota</taxon>
        <taxon>Bacilli</taxon>
        <taxon>Bacillales</taxon>
        <taxon>Paenibacillaceae</taxon>
        <taxon>Paenibacillus</taxon>
    </lineage>
</organism>
<evidence type="ECO:0000256" key="4">
    <source>
        <dbReference type="SAM" id="Phobius"/>
    </source>
</evidence>
<name>A0A229UGP6_9BACL</name>
<evidence type="ECO:0000313" key="6">
    <source>
        <dbReference type="Proteomes" id="UP000215509"/>
    </source>
</evidence>
<keyword evidence="3 5" id="KW-0808">Transferase</keyword>
<dbReference type="Proteomes" id="UP000215509">
    <property type="component" value="Unassembled WGS sequence"/>
</dbReference>
<comment type="similarity">
    <text evidence="1">Belongs to the glycosyltransferase 2 family.</text>
</comment>
<dbReference type="CDD" id="cd06438">
    <property type="entry name" value="EpsO_like"/>
    <property type="match status" value="1"/>
</dbReference>
<comment type="caution">
    <text evidence="5">The sequence shown here is derived from an EMBL/GenBank/DDBJ whole genome shotgun (WGS) entry which is preliminary data.</text>
</comment>
<dbReference type="GO" id="GO:0016757">
    <property type="term" value="F:glycosyltransferase activity"/>
    <property type="evidence" value="ECO:0007669"/>
    <property type="project" value="UniProtKB-KW"/>
</dbReference>
<proteinExistence type="inferred from homology"/>
<dbReference type="PANTHER" id="PTHR43630:SF1">
    <property type="entry name" value="POLY-BETA-1,6-N-ACETYL-D-GLUCOSAMINE SYNTHASE"/>
    <property type="match status" value="1"/>
</dbReference>
<evidence type="ECO:0000256" key="2">
    <source>
        <dbReference type="ARBA" id="ARBA00022676"/>
    </source>
</evidence>
<keyword evidence="4" id="KW-0472">Membrane</keyword>
<gene>
    <name evidence="5" type="ORF">CF651_30225</name>
</gene>
<dbReference type="SUPFAM" id="SSF53448">
    <property type="entry name" value="Nucleotide-diphospho-sugar transferases"/>
    <property type="match status" value="1"/>
</dbReference>
<dbReference type="OrthoDB" id="9797391at2"/>
<feature type="transmembrane region" description="Helical" evidence="4">
    <location>
        <begin position="341"/>
        <end position="360"/>
    </location>
</feature>
<keyword evidence="2" id="KW-0328">Glycosyltransferase</keyword>
<dbReference type="EMBL" id="NMQW01000062">
    <property type="protein sequence ID" value="OXM82563.1"/>
    <property type="molecule type" value="Genomic_DNA"/>
</dbReference>
<dbReference type="PANTHER" id="PTHR43630">
    <property type="entry name" value="POLY-BETA-1,6-N-ACETYL-D-GLUCOSAMINE SYNTHASE"/>
    <property type="match status" value="1"/>
</dbReference>
<keyword evidence="6" id="KW-1185">Reference proteome</keyword>
<keyword evidence="4" id="KW-1133">Transmembrane helix</keyword>
<dbReference type="InterPro" id="IPR029044">
    <property type="entry name" value="Nucleotide-diphossugar_trans"/>
</dbReference>
<dbReference type="Pfam" id="PF13641">
    <property type="entry name" value="Glyco_tranf_2_3"/>
    <property type="match status" value="1"/>
</dbReference>
<evidence type="ECO:0000256" key="1">
    <source>
        <dbReference type="ARBA" id="ARBA00006739"/>
    </source>
</evidence>
<accession>A0A229UGP6</accession>
<protein>
    <submittedName>
        <fullName evidence="5">Glycosyl transferase family 2</fullName>
    </submittedName>
</protein>
<sequence length="413" mass="48015">MQMGSVLNALFTFMQMIVGGIGVYQVIIGFAGFTRKKESRTKPVEKSFAILIAAHNEEAVIGSLLENLQKLDYPKSLYETFVICDHCTDRTVEIAQSLHVHTLERNRQAKRGKGHAIEWALNQQLWKLDREFDAVIILDADNLISSNFLLEMNEKLSNGYKVVQGYLETKNPYDSWVTLSYALMYWYMNRIWQLARYNLGLPNVLGGTGICVETGLLKEIGWGAQSLTEDVEFTARCVERGVYPTWAHDAIVYDEKPVGLRSSLRQRLRWMQGHFYCARQYFWKLIKVSVINRSLAQLDAAIYLFQPFRFLIYMAYSFMLYFQVATSAIDRWGIMQILPDWFWVLVSAVLYLQTPVVLMIEKKPFKAFLGYIPYFLFLLTWMPVTIWAFFTSNNQNWSHTQHTRAIKIEEVSK</sequence>
<feature type="transmembrane region" description="Helical" evidence="4">
    <location>
        <begin position="372"/>
        <end position="390"/>
    </location>
</feature>